<reference evidence="1" key="1">
    <citation type="journal article" date="2023" name="Mol. Phylogenet. Evol.">
        <title>Genome-scale phylogeny and comparative genomics of the fungal order Sordariales.</title>
        <authorList>
            <person name="Hensen N."/>
            <person name="Bonometti L."/>
            <person name="Westerberg I."/>
            <person name="Brannstrom I.O."/>
            <person name="Guillou S."/>
            <person name="Cros-Aarteil S."/>
            <person name="Calhoun S."/>
            <person name="Haridas S."/>
            <person name="Kuo A."/>
            <person name="Mondo S."/>
            <person name="Pangilinan J."/>
            <person name="Riley R."/>
            <person name="LaButti K."/>
            <person name="Andreopoulos B."/>
            <person name="Lipzen A."/>
            <person name="Chen C."/>
            <person name="Yan M."/>
            <person name="Daum C."/>
            <person name="Ng V."/>
            <person name="Clum A."/>
            <person name="Steindorff A."/>
            <person name="Ohm R.A."/>
            <person name="Martin F."/>
            <person name="Silar P."/>
            <person name="Natvig D.O."/>
            <person name="Lalanne C."/>
            <person name="Gautier V."/>
            <person name="Ament-Velasquez S.L."/>
            <person name="Kruys A."/>
            <person name="Hutchinson M.I."/>
            <person name="Powell A.J."/>
            <person name="Barry K."/>
            <person name="Miller A.N."/>
            <person name="Grigoriev I.V."/>
            <person name="Debuchy R."/>
            <person name="Gladieux P."/>
            <person name="Hiltunen Thoren M."/>
            <person name="Johannesson H."/>
        </authorList>
    </citation>
    <scope>NUCLEOTIDE SEQUENCE</scope>
    <source>
        <strain evidence="1">SMH4131-1</strain>
    </source>
</reference>
<evidence type="ECO:0000313" key="1">
    <source>
        <dbReference type="EMBL" id="KAK3331600.1"/>
    </source>
</evidence>
<dbReference type="EMBL" id="JAUEPO010000002">
    <property type="protein sequence ID" value="KAK3331600.1"/>
    <property type="molecule type" value="Genomic_DNA"/>
</dbReference>
<comment type="caution">
    <text evidence="1">The sequence shown here is derived from an EMBL/GenBank/DDBJ whole genome shotgun (WGS) entry which is preliminary data.</text>
</comment>
<keyword evidence="2" id="KW-1185">Reference proteome</keyword>
<reference evidence="1" key="2">
    <citation type="submission" date="2023-06" db="EMBL/GenBank/DDBJ databases">
        <authorList>
            <consortium name="Lawrence Berkeley National Laboratory"/>
            <person name="Haridas S."/>
            <person name="Hensen N."/>
            <person name="Bonometti L."/>
            <person name="Westerberg I."/>
            <person name="Brannstrom I.O."/>
            <person name="Guillou S."/>
            <person name="Cros-Aarteil S."/>
            <person name="Calhoun S."/>
            <person name="Kuo A."/>
            <person name="Mondo S."/>
            <person name="Pangilinan J."/>
            <person name="Riley R."/>
            <person name="Labutti K."/>
            <person name="Andreopoulos B."/>
            <person name="Lipzen A."/>
            <person name="Chen C."/>
            <person name="Yanf M."/>
            <person name="Daum C."/>
            <person name="Ng V."/>
            <person name="Clum A."/>
            <person name="Steindorff A."/>
            <person name="Ohm R."/>
            <person name="Martin F."/>
            <person name="Silar P."/>
            <person name="Natvig D."/>
            <person name="Lalanne C."/>
            <person name="Gautier V."/>
            <person name="Ament-Velasquez S.L."/>
            <person name="Kruys A."/>
            <person name="Hutchinson M.I."/>
            <person name="Powell A.J."/>
            <person name="Barry K."/>
            <person name="Miller A.N."/>
            <person name="Grigoriev I.V."/>
            <person name="Debuchy R."/>
            <person name="Gladieux P."/>
            <person name="Thoren M.H."/>
            <person name="Johannesson H."/>
        </authorList>
    </citation>
    <scope>NUCLEOTIDE SEQUENCE</scope>
    <source>
        <strain evidence="1">SMH4131-1</strain>
    </source>
</reference>
<gene>
    <name evidence="1" type="ORF">B0T19DRAFT_397438</name>
</gene>
<dbReference type="Proteomes" id="UP001286456">
    <property type="component" value="Unassembled WGS sequence"/>
</dbReference>
<dbReference type="AlphaFoldDB" id="A0AAE0IVA1"/>
<sequence>MSNQPQHPLLTLPVEILHDIITHPDLHVLPARDPESRRGWQDAVVNYETLGALSETCRALRRFVVPLLYRRVNFDCQETDLTVALLRHFARNPEYALFVKSATIFKHVHSEYFYTDEDWGYGGSEEGWDSTEEDYDDTAKLKATNGRHLRPDVRFLRREALRLGIPLPTPNSPRLDDDMDPQIVDHLLLRDMLILTQIPNVEDLSLIVDEQHRSLNWADYLPESLVFSSLRRVKLQSSKTYPRFVLWLSELAGLLNPARMPALESVVMERDATIVSPWLRPLSLWTCDHPFQHVTRVNIERAELDLFQLEAMVLLFPRLETFRYRAALHLSCVLPGRDPEGEFLRFVAQDICRALLPVKATLKTLVLDLCNRTGPAARDDHAMDLSEFTVLENLSLDIYDTKPREASPDMLMNPLPPHIRRFSLNARWRAMAPKIHRLAKHIRAGACPTLEVFEYQLAKPFLGKGDKGGPSEEEMNALFWGTGVTLQRNSHKELQPAFVANAMILRPSRSGSA</sequence>
<organism evidence="1 2">
    <name type="scientific">Cercophora scortea</name>
    <dbReference type="NCBI Taxonomy" id="314031"/>
    <lineage>
        <taxon>Eukaryota</taxon>
        <taxon>Fungi</taxon>
        <taxon>Dikarya</taxon>
        <taxon>Ascomycota</taxon>
        <taxon>Pezizomycotina</taxon>
        <taxon>Sordariomycetes</taxon>
        <taxon>Sordariomycetidae</taxon>
        <taxon>Sordariales</taxon>
        <taxon>Lasiosphaeriaceae</taxon>
        <taxon>Cercophora</taxon>
    </lineage>
</organism>
<proteinExistence type="predicted"/>
<accession>A0AAE0IVA1</accession>
<evidence type="ECO:0000313" key="2">
    <source>
        <dbReference type="Proteomes" id="UP001286456"/>
    </source>
</evidence>
<name>A0AAE0IVA1_9PEZI</name>
<protein>
    <submittedName>
        <fullName evidence="1">Uncharacterized protein</fullName>
    </submittedName>
</protein>